<gene>
    <name evidence="3" type="ORF">AZI87_17535</name>
</gene>
<keyword evidence="2" id="KW-0732">Signal</keyword>
<evidence type="ECO:0000313" key="4">
    <source>
        <dbReference type="Proteomes" id="UP000075799"/>
    </source>
</evidence>
<dbReference type="AlphaFoldDB" id="A0A162FUJ4"/>
<dbReference type="RefSeq" id="WP_063209753.1">
    <property type="nucleotide sequence ID" value="NZ_LUKD01000009.1"/>
</dbReference>
<dbReference type="EMBL" id="LUKD01000009">
    <property type="protein sequence ID" value="KYG62326.1"/>
    <property type="molecule type" value="Genomic_DNA"/>
</dbReference>
<organism evidence="3 4">
    <name type="scientific">Bdellovibrio bacteriovorus</name>
    <dbReference type="NCBI Taxonomy" id="959"/>
    <lineage>
        <taxon>Bacteria</taxon>
        <taxon>Pseudomonadati</taxon>
        <taxon>Bdellovibrionota</taxon>
        <taxon>Bdellovibrionia</taxon>
        <taxon>Bdellovibrionales</taxon>
        <taxon>Pseudobdellovibrionaceae</taxon>
        <taxon>Bdellovibrio</taxon>
    </lineage>
</organism>
<dbReference type="Proteomes" id="UP000075799">
    <property type="component" value="Unassembled WGS sequence"/>
</dbReference>
<accession>A0A162FUJ4</accession>
<protein>
    <submittedName>
        <fullName evidence="3">Uncharacterized protein</fullName>
    </submittedName>
</protein>
<feature type="region of interest" description="Disordered" evidence="1">
    <location>
        <begin position="23"/>
        <end position="55"/>
    </location>
</feature>
<name>A0A162FUJ4_BDEBC</name>
<feature type="compositionally biased region" description="Basic and acidic residues" evidence="1">
    <location>
        <begin position="37"/>
        <end position="55"/>
    </location>
</feature>
<comment type="caution">
    <text evidence="3">The sequence shown here is derived from an EMBL/GenBank/DDBJ whole genome shotgun (WGS) entry which is preliminary data.</text>
</comment>
<feature type="signal peptide" evidence="2">
    <location>
        <begin position="1"/>
        <end position="19"/>
    </location>
</feature>
<evidence type="ECO:0000313" key="3">
    <source>
        <dbReference type="EMBL" id="KYG62326.1"/>
    </source>
</evidence>
<feature type="chain" id="PRO_5007834050" evidence="2">
    <location>
        <begin position="20"/>
        <end position="144"/>
    </location>
</feature>
<sequence length="144" mass="16081">MKSIIAIAITMMISPWALAVETAPAKETPAAPAKAEATPEKKKESKEPRKPSQAELEALKIMKGAEIEISHYDDDTNTFEVTIIKEPGVGPNVTTPEELYRSTEMNVDFATFNSKKRDYIGSEFQLKEDLILIGPEQIMKRSRK</sequence>
<proteinExistence type="predicted"/>
<reference evidence="3 4" key="1">
    <citation type="submission" date="2016-03" db="EMBL/GenBank/DDBJ databases">
        <authorList>
            <person name="Ploux O."/>
        </authorList>
    </citation>
    <scope>NUCLEOTIDE SEQUENCE [LARGE SCALE GENOMIC DNA]</scope>
    <source>
        <strain evidence="3 4">EC13</strain>
    </source>
</reference>
<feature type="compositionally biased region" description="Low complexity" evidence="1">
    <location>
        <begin position="23"/>
        <end position="36"/>
    </location>
</feature>
<evidence type="ECO:0000256" key="2">
    <source>
        <dbReference type="SAM" id="SignalP"/>
    </source>
</evidence>
<evidence type="ECO:0000256" key="1">
    <source>
        <dbReference type="SAM" id="MobiDB-lite"/>
    </source>
</evidence>
<dbReference type="OrthoDB" id="9839742at2"/>